<dbReference type="EMBL" id="LHXP01000065">
    <property type="protein sequence ID" value="KXA92462.1"/>
    <property type="molecule type" value="Genomic_DNA"/>
</dbReference>
<dbReference type="AlphaFoldDB" id="A0A133UE37"/>
<protein>
    <submittedName>
        <fullName evidence="1">Uncharacterized protein</fullName>
    </submittedName>
</protein>
<name>A0A133UE37_9EURY</name>
<keyword evidence="2" id="KW-1185">Reference proteome</keyword>
<dbReference type="Proteomes" id="UP000070657">
    <property type="component" value="Unassembled WGS sequence"/>
</dbReference>
<evidence type="ECO:0000313" key="1">
    <source>
        <dbReference type="EMBL" id="KXA92462.1"/>
    </source>
</evidence>
<accession>A0A133UE37</accession>
<proteinExistence type="predicted"/>
<evidence type="ECO:0000313" key="2">
    <source>
        <dbReference type="Proteomes" id="UP000070657"/>
    </source>
</evidence>
<organism evidence="1 2">
    <name type="scientific">candidate division MSBL1 archaeon SCGC-AAA259E22</name>
    <dbReference type="NCBI Taxonomy" id="1698265"/>
    <lineage>
        <taxon>Archaea</taxon>
        <taxon>Methanobacteriati</taxon>
        <taxon>Methanobacteriota</taxon>
        <taxon>candidate division MSBL1</taxon>
    </lineage>
</organism>
<gene>
    <name evidence="1" type="ORF">AKJ66_04110</name>
</gene>
<comment type="caution">
    <text evidence="1">The sequence shown here is derived from an EMBL/GenBank/DDBJ whole genome shotgun (WGS) entry which is preliminary data.</text>
</comment>
<reference evidence="1 2" key="1">
    <citation type="journal article" date="2016" name="Sci. Rep.">
        <title>Metabolic traits of an uncultured archaeal lineage -MSBL1- from brine pools of the Red Sea.</title>
        <authorList>
            <person name="Mwirichia R."/>
            <person name="Alam I."/>
            <person name="Rashid M."/>
            <person name="Vinu M."/>
            <person name="Ba-Alawi W."/>
            <person name="Anthony Kamau A."/>
            <person name="Kamanda Ngugi D."/>
            <person name="Goker M."/>
            <person name="Klenk H.P."/>
            <person name="Bajic V."/>
            <person name="Stingl U."/>
        </authorList>
    </citation>
    <scope>NUCLEOTIDE SEQUENCE [LARGE SCALE GENOMIC DNA]</scope>
    <source>
        <strain evidence="1">SCGC-AAA259E22</strain>
    </source>
</reference>
<sequence length="120" mass="13452">MGGVIDVGVTTAAQWVAEGTFREKIQEENGVWVGGMKNNAVGISDMSSLETFLEFGIETGEITYDEFPEIKQKVRDMRDAQPDWVWEGVNELKNRILNDEVTVPPAATSEEIQEIRNKYG</sequence>